<comment type="caution">
    <text evidence="1">The sequence shown here is derived from an EMBL/GenBank/DDBJ whole genome shotgun (WGS) entry which is preliminary data.</text>
</comment>
<evidence type="ECO:0008006" key="3">
    <source>
        <dbReference type="Google" id="ProtNLM"/>
    </source>
</evidence>
<sequence>MESAKSVRCPLGAQFKLSSKQCPVKSEVIEYMKKVPYASAVGSIMYAMTCTRLDLGYAIVVLSRFLSNPSKEHWEGIKWILRYLKGQLNYA</sequence>
<name>A0AAV3RJ41_LITER</name>
<organism evidence="1 2">
    <name type="scientific">Lithospermum erythrorhizon</name>
    <name type="common">Purple gromwell</name>
    <name type="synonym">Lithospermum officinale var. erythrorhizon</name>
    <dbReference type="NCBI Taxonomy" id="34254"/>
    <lineage>
        <taxon>Eukaryota</taxon>
        <taxon>Viridiplantae</taxon>
        <taxon>Streptophyta</taxon>
        <taxon>Embryophyta</taxon>
        <taxon>Tracheophyta</taxon>
        <taxon>Spermatophyta</taxon>
        <taxon>Magnoliopsida</taxon>
        <taxon>eudicotyledons</taxon>
        <taxon>Gunneridae</taxon>
        <taxon>Pentapetalae</taxon>
        <taxon>asterids</taxon>
        <taxon>lamiids</taxon>
        <taxon>Boraginales</taxon>
        <taxon>Boraginaceae</taxon>
        <taxon>Boraginoideae</taxon>
        <taxon>Lithospermeae</taxon>
        <taxon>Lithospermum</taxon>
    </lineage>
</organism>
<evidence type="ECO:0000313" key="2">
    <source>
        <dbReference type="Proteomes" id="UP001454036"/>
    </source>
</evidence>
<keyword evidence="2" id="KW-1185">Reference proteome</keyword>
<dbReference type="Proteomes" id="UP001454036">
    <property type="component" value="Unassembled WGS sequence"/>
</dbReference>
<proteinExistence type="predicted"/>
<accession>A0AAV3RJ41</accession>
<dbReference type="EMBL" id="BAABME010009827">
    <property type="protein sequence ID" value="GAA0175884.1"/>
    <property type="molecule type" value="Genomic_DNA"/>
</dbReference>
<protein>
    <recommendedName>
        <fullName evidence="3">Retrovirus-related Pol polyprotein from transposon TNT 1-94</fullName>
    </recommendedName>
</protein>
<reference evidence="1 2" key="1">
    <citation type="submission" date="2024-01" db="EMBL/GenBank/DDBJ databases">
        <title>The complete chloroplast genome sequence of Lithospermum erythrorhizon: insights into the phylogenetic relationship among Boraginaceae species and the maternal lineages of purple gromwells.</title>
        <authorList>
            <person name="Okada T."/>
            <person name="Watanabe K."/>
        </authorList>
    </citation>
    <scope>NUCLEOTIDE SEQUENCE [LARGE SCALE GENOMIC DNA]</scope>
</reference>
<dbReference type="AlphaFoldDB" id="A0AAV3RJ41"/>
<evidence type="ECO:0000313" key="1">
    <source>
        <dbReference type="EMBL" id="GAA0175884.1"/>
    </source>
</evidence>
<gene>
    <name evidence="1" type="ORF">LIER_28978</name>
</gene>
<dbReference type="PANTHER" id="PTHR11439">
    <property type="entry name" value="GAG-POL-RELATED RETROTRANSPOSON"/>
    <property type="match status" value="1"/>
</dbReference>